<dbReference type="AlphaFoldDB" id="A0AAX3MTV1"/>
<dbReference type="Proteomes" id="UP001220962">
    <property type="component" value="Chromosome"/>
</dbReference>
<keyword evidence="6" id="KW-1185">Reference proteome</keyword>
<sequence length="283" mass="32408">MSTVRIDAHQHFIDYASGDYPWIDDRHEALKRPFMPADLKPLLDSLSFDGSIAVQARPSLHETEWLLSLADEFEFIYGVVGWVDLCSPAVSAQLERFSAHPKLKGIRHLIQDEPDDHFMLRDDFLRGLRLLSKYGLTYDLLIHERHLPNAAALTQMFPEQKFVLDHLAKPRIMEGKGQLDSWRSGIQELAKSPNVYCKLSGMVTEADWAHWRSEDFVPYLDTVFEAFGPERLMIGSDWPVCTVSRDYRAVMGVVTAYIHPLPSEIQARILGGNCARFYNIDEM</sequence>
<dbReference type="EMBL" id="CP118101">
    <property type="protein sequence ID" value="WDH80818.1"/>
    <property type="molecule type" value="Genomic_DNA"/>
</dbReference>
<evidence type="ECO:0000313" key="4">
    <source>
        <dbReference type="EMBL" id="WDI00513.1"/>
    </source>
</evidence>
<dbReference type="InterPro" id="IPR032466">
    <property type="entry name" value="Metal_Hydrolase"/>
</dbReference>
<evidence type="ECO:0000313" key="5">
    <source>
        <dbReference type="Proteomes" id="UP001220962"/>
    </source>
</evidence>
<dbReference type="InterPro" id="IPR006680">
    <property type="entry name" value="Amidohydro-rel"/>
</dbReference>
<dbReference type="PANTHER" id="PTHR43569:SF2">
    <property type="entry name" value="AMIDOHYDROLASE-RELATED DOMAIN-CONTAINING PROTEIN"/>
    <property type="match status" value="1"/>
</dbReference>
<feature type="domain" description="Amidohydrolase-related" evidence="2">
    <location>
        <begin position="6"/>
        <end position="279"/>
    </location>
</feature>
<gene>
    <name evidence="3" type="ORF">PUW23_14835</name>
    <name evidence="4" type="ORF">PUW25_14570</name>
</gene>
<organism evidence="3 5">
    <name type="scientific">Paenibacillus urinalis</name>
    <dbReference type="NCBI Taxonomy" id="521520"/>
    <lineage>
        <taxon>Bacteria</taxon>
        <taxon>Bacillati</taxon>
        <taxon>Bacillota</taxon>
        <taxon>Bacilli</taxon>
        <taxon>Bacillales</taxon>
        <taxon>Paenibacillaceae</taxon>
        <taxon>Paenibacillus</taxon>
    </lineage>
</organism>
<dbReference type="Gene3D" id="3.20.20.140">
    <property type="entry name" value="Metal-dependent hydrolases"/>
    <property type="match status" value="1"/>
</dbReference>
<dbReference type="PANTHER" id="PTHR43569">
    <property type="entry name" value="AMIDOHYDROLASE"/>
    <property type="match status" value="1"/>
</dbReference>
<proteinExistence type="inferred from homology"/>
<protein>
    <submittedName>
        <fullName evidence="3">Amidohydrolase family protein</fullName>
    </submittedName>
</protein>
<accession>A0AAX3MTV1</accession>
<comment type="similarity">
    <text evidence="1">Belongs to the metallo-dependent hydrolases superfamily.</text>
</comment>
<dbReference type="Proteomes" id="UP001221519">
    <property type="component" value="Chromosome"/>
</dbReference>
<dbReference type="Pfam" id="PF04909">
    <property type="entry name" value="Amidohydro_2"/>
    <property type="match status" value="1"/>
</dbReference>
<dbReference type="RefSeq" id="WP_205052988.1">
    <property type="nucleotide sequence ID" value="NZ_CP118101.1"/>
</dbReference>
<reference evidence="3 6" key="1">
    <citation type="submission" date="2023-02" db="EMBL/GenBank/DDBJ databases">
        <title>Pathogen: clinical or host-associated sample.</title>
        <authorList>
            <person name="Hergert J."/>
            <person name="Casey R."/>
            <person name="Wagner J."/>
            <person name="Young E.L."/>
            <person name="Oakeson K.F."/>
        </authorList>
    </citation>
    <scope>NUCLEOTIDE SEQUENCE</scope>
    <source>
        <strain evidence="4 6">2022CK-00829</strain>
        <strain evidence="3">2022CK-00830</strain>
    </source>
</reference>
<evidence type="ECO:0000313" key="3">
    <source>
        <dbReference type="EMBL" id="WDH80818.1"/>
    </source>
</evidence>
<dbReference type="InterPro" id="IPR052350">
    <property type="entry name" value="Metallo-dep_Lactonases"/>
</dbReference>
<name>A0AAX3MTV1_9BACL</name>
<evidence type="ECO:0000259" key="2">
    <source>
        <dbReference type="Pfam" id="PF04909"/>
    </source>
</evidence>
<evidence type="ECO:0000313" key="6">
    <source>
        <dbReference type="Proteomes" id="UP001221519"/>
    </source>
</evidence>
<evidence type="ECO:0000256" key="1">
    <source>
        <dbReference type="ARBA" id="ARBA00038310"/>
    </source>
</evidence>
<dbReference type="EMBL" id="CP118108">
    <property type="protein sequence ID" value="WDI00513.1"/>
    <property type="molecule type" value="Genomic_DNA"/>
</dbReference>
<dbReference type="SUPFAM" id="SSF51556">
    <property type="entry name" value="Metallo-dependent hydrolases"/>
    <property type="match status" value="1"/>
</dbReference>
<dbReference type="GO" id="GO:0016787">
    <property type="term" value="F:hydrolase activity"/>
    <property type="evidence" value="ECO:0007669"/>
    <property type="project" value="InterPro"/>
</dbReference>